<keyword evidence="11" id="KW-1185">Reference proteome</keyword>
<keyword evidence="4" id="KW-0812">Transmembrane</keyword>
<dbReference type="GO" id="GO:0006644">
    <property type="term" value="P:phospholipid metabolic process"/>
    <property type="evidence" value="ECO:0007669"/>
    <property type="project" value="TreeGrafter"/>
</dbReference>
<evidence type="ECO:0000313" key="11">
    <source>
        <dbReference type="Proteomes" id="UP000734854"/>
    </source>
</evidence>
<feature type="domain" description="Phospholipid/glycerol acyltransferase" evidence="9">
    <location>
        <begin position="93"/>
        <end position="185"/>
    </location>
</feature>
<dbReference type="Proteomes" id="UP000734854">
    <property type="component" value="Unassembled WGS sequence"/>
</dbReference>
<dbReference type="PANTHER" id="PTHR23063:SF52">
    <property type="entry name" value="LYSOPHOSPHATIDYLCHOLINE ACYLTRANSFERASE"/>
    <property type="match status" value="1"/>
</dbReference>
<protein>
    <recommendedName>
        <fullName evidence="9">Phospholipid/glycerol acyltransferase domain-containing protein</fullName>
    </recommendedName>
</protein>
<dbReference type="InterPro" id="IPR002123">
    <property type="entry name" value="Plipid/glycerol_acylTrfase"/>
</dbReference>
<dbReference type="SUPFAM" id="SSF69593">
    <property type="entry name" value="Glycerol-3-phosphate (1)-acyltransferase"/>
    <property type="match status" value="1"/>
</dbReference>
<dbReference type="EMBL" id="JACMSC010000012">
    <property type="protein sequence ID" value="KAG6498304.1"/>
    <property type="molecule type" value="Genomic_DNA"/>
</dbReference>
<evidence type="ECO:0000256" key="6">
    <source>
        <dbReference type="ARBA" id="ARBA00023098"/>
    </source>
</evidence>
<organism evidence="10 11">
    <name type="scientific">Zingiber officinale</name>
    <name type="common">Ginger</name>
    <name type="synonym">Amomum zingiber</name>
    <dbReference type="NCBI Taxonomy" id="94328"/>
    <lineage>
        <taxon>Eukaryota</taxon>
        <taxon>Viridiplantae</taxon>
        <taxon>Streptophyta</taxon>
        <taxon>Embryophyta</taxon>
        <taxon>Tracheophyta</taxon>
        <taxon>Spermatophyta</taxon>
        <taxon>Magnoliopsida</taxon>
        <taxon>Liliopsida</taxon>
        <taxon>Zingiberales</taxon>
        <taxon>Zingiberaceae</taxon>
        <taxon>Zingiber</taxon>
    </lineage>
</organism>
<evidence type="ECO:0000259" key="9">
    <source>
        <dbReference type="SMART" id="SM00563"/>
    </source>
</evidence>
<keyword evidence="8" id="KW-0012">Acyltransferase</keyword>
<evidence type="ECO:0000313" key="10">
    <source>
        <dbReference type="EMBL" id="KAG6498304.1"/>
    </source>
</evidence>
<evidence type="ECO:0000256" key="3">
    <source>
        <dbReference type="ARBA" id="ARBA00022679"/>
    </source>
</evidence>
<name>A0A8J5G9C4_ZINOF</name>
<evidence type="ECO:0000256" key="5">
    <source>
        <dbReference type="ARBA" id="ARBA00022989"/>
    </source>
</evidence>
<accession>A0A8J5G9C4</accession>
<dbReference type="PANTHER" id="PTHR23063">
    <property type="entry name" value="PHOSPHOLIPID ACYLTRANSFERASE"/>
    <property type="match status" value="1"/>
</dbReference>
<dbReference type="GO" id="GO:0016020">
    <property type="term" value="C:membrane"/>
    <property type="evidence" value="ECO:0007669"/>
    <property type="project" value="UniProtKB-SubCell"/>
</dbReference>
<evidence type="ECO:0000256" key="4">
    <source>
        <dbReference type="ARBA" id="ARBA00022692"/>
    </source>
</evidence>
<keyword evidence="5" id="KW-1133">Transmembrane helix</keyword>
<dbReference type="GO" id="GO:0071618">
    <property type="term" value="F:lysophosphatidylethanolamine acyltransferase activity"/>
    <property type="evidence" value="ECO:0007669"/>
    <property type="project" value="TreeGrafter"/>
</dbReference>
<proteinExistence type="inferred from homology"/>
<keyword evidence="6" id="KW-0443">Lipid metabolism</keyword>
<dbReference type="SMART" id="SM00563">
    <property type="entry name" value="PlsC"/>
    <property type="match status" value="1"/>
</dbReference>
<gene>
    <name evidence="10" type="ORF">ZIOFF_046216</name>
</gene>
<evidence type="ECO:0000256" key="8">
    <source>
        <dbReference type="ARBA" id="ARBA00023315"/>
    </source>
</evidence>
<evidence type="ECO:0000256" key="2">
    <source>
        <dbReference type="ARBA" id="ARBA00008655"/>
    </source>
</evidence>
<dbReference type="AlphaFoldDB" id="A0A8J5G9C4"/>
<evidence type="ECO:0000256" key="1">
    <source>
        <dbReference type="ARBA" id="ARBA00004370"/>
    </source>
</evidence>
<comment type="similarity">
    <text evidence="2">Belongs to the 1-acyl-sn-glycerol-3-phosphate acyltransferase family.</text>
</comment>
<keyword evidence="7" id="KW-0472">Membrane</keyword>
<comment type="caution">
    <text evidence="10">The sequence shown here is derived from an EMBL/GenBank/DDBJ whole genome shotgun (WGS) entry which is preliminary data.</text>
</comment>
<evidence type="ECO:0000256" key="7">
    <source>
        <dbReference type="ARBA" id="ARBA00023136"/>
    </source>
</evidence>
<keyword evidence="3" id="KW-0808">Transferase</keyword>
<comment type="subcellular location">
    <subcellularLocation>
        <location evidence="1">Membrane</location>
    </subcellularLocation>
</comment>
<reference evidence="10 11" key="1">
    <citation type="submission" date="2020-08" db="EMBL/GenBank/DDBJ databases">
        <title>Plant Genome Project.</title>
        <authorList>
            <person name="Zhang R.-G."/>
        </authorList>
    </citation>
    <scope>NUCLEOTIDE SEQUENCE [LARGE SCALE GENOMIC DNA]</scope>
    <source>
        <tissue evidence="10">Rhizome</tissue>
    </source>
</reference>
<sequence>MAELNGELTAPLIDSEVAIDVDGVLDRGTDAAPDENPYAFLGAPDLVLPPKSPIDPFRNHTPRSLGRTSGARRSYAYQWINRKGRPAPREIAPIVVCNHISYIEPIFFFFELIPTMVASESHDALPFVGTIIRAMQRKASSNEFPRVMLFPEGTTTNGRFLLSLRPGAFLPGLPVQPVVVCPWSYESWVSYSYKGNIRAIHKELCILSNAGYSNEMLFVTLLVRLL</sequence>